<dbReference type="InterPro" id="IPR049163">
    <property type="entry name" value="Pif1-like_2B_dom"/>
</dbReference>
<evidence type="ECO:0000259" key="1">
    <source>
        <dbReference type="Pfam" id="PF21530"/>
    </source>
</evidence>
<evidence type="ECO:0000313" key="3">
    <source>
        <dbReference type="Proteomes" id="UP000499080"/>
    </source>
</evidence>
<dbReference type="Pfam" id="PF21530">
    <property type="entry name" value="Pif1_2B_dom"/>
    <property type="match status" value="1"/>
</dbReference>
<dbReference type="Proteomes" id="UP000499080">
    <property type="component" value="Unassembled WGS sequence"/>
</dbReference>
<protein>
    <recommendedName>
        <fullName evidence="1">DNA helicase Pif1-like 2B domain-containing protein</fullName>
    </recommendedName>
</protein>
<dbReference type="InterPro" id="IPR027417">
    <property type="entry name" value="P-loop_NTPase"/>
</dbReference>
<dbReference type="AlphaFoldDB" id="A0A4Y2WPA2"/>
<gene>
    <name evidence="2" type="ORF">AVEN_261849_1</name>
</gene>
<dbReference type="OrthoDB" id="272985at2759"/>
<organism evidence="2 3">
    <name type="scientific">Araneus ventricosus</name>
    <name type="common">Orbweaver spider</name>
    <name type="synonym">Epeira ventricosa</name>
    <dbReference type="NCBI Taxonomy" id="182803"/>
    <lineage>
        <taxon>Eukaryota</taxon>
        <taxon>Metazoa</taxon>
        <taxon>Ecdysozoa</taxon>
        <taxon>Arthropoda</taxon>
        <taxon>Chelicerata</taxon>
        <taxon>Arachnida</taxon>
        <taxon>Araneae</taxon>
        <taxon>Araneomorphae</taxon>
        <taxon>Entelegynae</taxon>
        <taxon>Araneoidea</taxon>
        <taxon>Araneidae</taxon>
        <taxon>Araneus</taxon>
    </lineage>
</organism>
<feature type="domain" description="DNA helicase Pif1-like 2B" evidence="1">
    <location>
        <begin position="132"/>
        <end position="178"/>
    </location>
</feature>
<name>A0A4Y2WPA2_ARAVE</name>
<dbReference type="PANTHER" id="PTHR10492">
    <property type="match status" value="1"/>
</dbReference>
<dbReference type="EMBL" id="BGPR01063860">
    <property type="protein sequence ID" value="GBO38989.1"/>
    <property type="molecule type" value="Genomic_DNA"/>
</dbReference>
<dbReference type="PANTHER" id="PTHR10492:SF92">
    <property type="entry name" value="ATP-DEPENDENT DNA HELICASE"/>
    <property type="match status" value="1"/>
</dbReference>
<evidence type="ECO:0000313" key="2">
    <source>
        <dbReference type="EMBL" id="GBO38989.1"/>
    </source>
</evidence>
<proteinExistence type="predicted"/>
<keyword evidence="3" id="KW-1185">Reference proteome</keyword>
<reference evidence="2 3" key="1">
    <citation type="journal article" date="2019" name="Sci. Rep.">
        <title>Orb-weaving spider Araneus ventricosus genome elucidates the spidroin gene catalogue.</title>
        <authorList>
            <person name="Kono N."/>
            <person name="Nakamura H."/>
            <person name="Ohtoshi R."/>
            <person name="Moran D.A.P."/>
            <person name="Shinohara A."/>
            <person name="Yoshida Y."/>
            <person name="Fujiwara M."/>
            <person name="Mori M."/>
            <person name="Tomita M."/>
            <person name="Arakawa K."/>
        </authorList>
    </citation>
    <scope>NUCLEOTIDE SEQUENCE [LARGE SCALE GENOMIC DNA]</scope>
</reference>
<dbReference type="SUPFAM" id="SSF52540">
    <property type="entry name" value="P-loop containing nucleoside triphosphate hydrolases"/>
    <property type="match status" value="1"/>
</dbReference>
<accession>A0A4Y2WPA2</accession>
<comment type="caution">
    <text evidence="2">The sequence shown here is derived from an EMBL/GenBank/DDBJ whole genome shotgun (WGS) entry which is preliminary data.</text>
</comment>
<sequence length="205" mass="23125">MLSSFQQTCTKLGFLEGDHHWHDTTTEASQVKMPSQLRKLSLVICAFGEVEWFNVCYPKEQDPVKQLYNDLKFKAVTAEQLKGRAILIVTNDLSIELNNAVLNLTPGREEVCDSIDCILSEDPQDQLSYPEKFLNSLTPTGMPPHKLRLKKVADIMLLRNLMPSKGLCNGTRLIVTKLQRNVIEAEMIGSSSKETFLIPRIPLIP</sequence>